<keyword evidence="5 7" id="KW-1133">Transmembrane helix</keyword>
<keyword evidence="6 7" id="KW-0472">Membrane</keyword>
<dbReference type="Pfam" id="PF04239">
    <property type="entry name" value="DUF421"/>
    <property type="match status" value="1"/>
</dbReference>
<comment type="similarity">
    <text evidence="2">Belongs to the UPF0702 family.</text>
</comment>
<name>A0A3D8WW36_PRIMG</name>
<dbReference type="Gene3D" id="3.30.240.20">
    <property type="entry name" value="bsu07140 like domains"/>
    <property type="match status" value="2"/>
</dbReference>
<protein>
    <recommendedName>
        <fullName evidence="8">YetF C-terminal domain-containing protein</fullName>
    </recommendedName>
</protein>
<keyword evidence="3" id="KW-1003">Cell membrane</keyword>
<dbReference type="RefSeq" id="WP_238159387.1">
    <property type="nucleotide sequence ID" value="NZ_CP187630.1"/>
</dbReference>
<dbReference type="InterPro" id="IPR023090">
    <property type="entry name" value="UPF0702_alpha/beta_dom_sf"/>
</dbReference>
<evidence type="ECO:0000313" key="10">
    <source>
        <dbReference type="Proteomes" id="UP000256519"/>
    </source>
</evidence>
<dbReference type="Proteomes" id="UP000256519">
    <property type="component" value="Unassembled WGS sequence"/>
</dbReference>
<dbReference type="PANTHER" id="PTHR34582">
    <property type="entry name" value="UPF0702 TRANSMEMBRANE PROTEIN YCAP"/>
    <property type="match status" value="1"/>
</dbReference>
<gene>
    <name evidence="9" type="ORF">C3744_25020</name>
</gene>
<evidence type="ECO:0000256" key="4">
    <source>
        <dbReference type="ARBA" id="ARBA00022692"/>
    </source>
</evidence>
<feature type="transmembrane region" description="Helical" evidence="7">
    <location>
        <begin position="6"/>
        <end position="25"/>
    </location>
</feature>
<accession>A0A3D8WW36</accession>
<evidence type="ECO:0000256" key="3">
    <source>
        <dbReference type="ARBA" id="ARBA00022475"/>
    </source>
</evidence>
<evidence type="ECO:0000313" key="9">
    <source>
        <dbReference type="EMBL" id="RDZ09219.1"/>
    </source>
</evidence>
<evidence type="ECO:0000259" key="8">
    <source>
        <dbReference type="Pfam" id="PF04239"/>
    </source>
</evidence>
<dbReference type="GO" id="GO:0005886">
    <property type="term" value="C:plasma membrane"/>
    <property type="evidence" value="ECO:0007669"/>
    <property type="project" value="UniProtKB-SubCell"/>
</dbReference>
<dbReference type="InterPro" id="IPR007353">
    <property type="entry name" value="DUF421"/>
</dbReference>
<evidence type="ECO:0000256" key="1">
    <source>
        <dbReference type="ARBA" id="ARBA00004651"/>
    </source>
</evidence>
<dbReference type="EMBL" id="PQWM01000038">
    <property type="protein sequence ID" value="RDZ09219.1"/>
    <property type="molecule type" value="Genomic_DNA"/>
</dbReference>
<feature type="transmembrane region" description="Helical" evidence="7">
    <location>
        <begin position="32"/>
        <end position="52"/>
    </location>
</feature>
<organism evidence="9 10">
    <name type="scientific">Priestia megaterium</name>
    <name type="common">Bacillus megaterium</name>
    <dbReference type="NCBI Taxonomy" id="1404"/>
    <lineage>
        <taxon>Bacteria</taxon>
        <taxon>Bacillati</taxon>
        <taxon>Bacillota</taxon>
        <taxon>Bacilli</taxon>
        <taxon>Bacillales</taxon>
        <taxon>Bacillaceae</taxon>
        <taxon>Priestia</taxon>
    </lineage>
</organism>
<evidence type="ECO:0000256" key="6">
    <source>
        <dbReference type="ARBA" id="ARBA00023136"/>
    </source>
</evidence>
<reference evidence="9 10" key="1">
    <citation type="journal article" date="2018" name="Appl. Environ. Microbiol.">
        <title>Antimicrobial susceptibility testing and tentative epidemiological cut-off values of five Bacillus species relevant for use as animal feed additives or for plant protection.</title>
        <authorList>
            <person name="Agerso Y."/>
            <person name="Stuer-Lauridsen B."/>
            <person name="Bjerre K."/>
            <person name="Jensen M.G."/>
            <person name="Johansen E."/>
            <person name="Bennedsen M."/>
            <person name="Brockmann E."/>
            <person name="Nielsen B."/>
        </authorList>
    </citation>
    <scope>NUCLEOTIDE SEQUENCE [LARGE SCALE GENOMIC DNA]</scope>
    <source>
        <strain evidence="9 10">CHCC20162</strain>
    </source>
</reference>
<evidence type="ECO:0000256" key="7">
    <source>
        <dbReference type="SAM" id="Phobius"/>
    </source>
</evidence>
<sequence length="215" mass="24906">MDLFEISWRTIVLYGIITVVFRFMGQRGISQLNVIDLVVVLMISELAVVAIEDSEKNLLYQLVPIFILMLIEIILAYIQLKSQKLRRILDGEPVFIIKKGKIDNKQMQKHRYNLDDLLLQLRDKGIGDIQDVDYAILEPSGTLSVLEKSERKGSTSVFLLPLITDGVIQEKHLELLNKNELWLHQSLKERGYEDVTHILYCSYLNGQFFIDIKKE</sequence>
<dbReference type="AlphaFoldDB" id="A0A3D8WW36"/>
<evidence type="ECO:0000256" key="5">
    <source>
        <dbReference type="ARBA" id="ARBA00022989"/>
    </source>
</evidence>
<dbReference type="PANTHER" id="PTHR34582:SF6">
    <property type="entry name" value="UPF0702 TRANSMEMBRANE PROTEIN YCAP"/>
    <property type="match status" value="1"/>
</dbReference>
<feature type="domain" description="YetF C-terminal" evidence="8">
    <location>
        <begin position="81"/>
        <end position="203"/>
    </location>
</feature>
<comment type="subcellular location">
    <subcellularLocation>
        <location evidence="1">Cell membrane</location>
        <topology evidence="1">Multi-pass membrane protein</topology>
    </subcellularLocation>
</comment>
<proteinExistence type="inferred from homology"/>
<keyword evidence="4 7" id="KW-0812">Transmembrane</keyword>
<comment type="caution">
    <text evidence="9">The sequence shown here is derived from an EMBL/GenBank/DDBJ whole genome shotgun (WGS) entry which is preliminary data.</text>
</comment>
<evidence type="ECO:0000256" key="2">
    <source>
        <dbReference type="ARBA" id="ARBA00006448"/>
    </source>
</evidence>
<feature type="transmembrane region" description="Helical" evidence="7">
    <location>
        <begin position="58"/>
        <end position="78"/>
    </location>
</feature>